<evidence type="ECO:0000256" key="8">
    <source>
        <dbReference type="ARBA" id="ARBA00023014"/>
    </source>
</evidence>
<dbReference type="Gene3D" id="3.40.640.10">
    <property type="entry name" value="Type I PLP-dependent aspartate aminotransferase-like (Major domain)"/>
    <property type="match status" value="1"/>
</dbReference>
<dbReference type="Gene3D" id="3.90.1150.10">
    <property type="entry name" value="Aspartate Aminotransferase, domain 1"/>
    <property type="match status" value="1"/>
</dbReference>
<dbReference type="InterPro" id="IPR020578">
    <property type="entry name" value="Aminotrans_V_PyrdxlP_BS"/>
</dbReference>
<keyword evidence="7" id="KW-0408">Iron</keyword>
<dbReference type="InterPro" id="IPR000192">
    <property type="entry name" value="Aminotrans_V_dom"/>
</dbReference>
<keyword evidence="5" id="KW-0479">Metal-binding</keyword>
<dbReference type="GO" id="GO:0031071">
    <property type="term" value="F:cysteine desulfurase activity"/>
    <property type="evidence" value="ECO:0007669"/>
    <property type="project" value="UniProtKB-EC"/>
</dbReference>
<evidence type="ECO:0000256" key="5">
    <source>
        <dbReference type="ARBA" id="ARBA00022723"/>
    </source>
</evidence>
<dbReference type="InterPro" id="IPR015422">
    <property type="entry name" value="PyrdxlP-dep_Trfase_small"/>
</dbReference>
<feature type="domain" description="Aminotransferase class V" evidence="11">
    <location>
        <begin position="3"/>
        <end position="380"/>
    </location>
</feature>
<proteinExistence type="inferred from homology"/>
<accession>A0A2H0WND1</accession>
<dbReference type="PROSITE" id="PS00595">
    <property type="entry name" value="AA_TRANSFER_CLASS_5"/>
    <property type="match status" value="1"/>
</dbReference>
<gene>
    <name evidence="12" type="ORF">COT65_00565</name>
</gene>
<comment type="similarity">
    <text evidence="2">Belongs to the class-V pyridoxal-phosphate-dependent aminotransferase family. NifS/IscS subfamily.</text>
</comment>
<dbReference type="EMBL" id="PEZJ01000007">
    <property type="protein sequence ID" value="PIS14137.1"/>
    <property type="molecule type" value="Genomic_DNA"/>
</dbReference>
<evidence type="ECO:0000259" key="11">
    <source>
        <dbReference type="Pfam" id="PF00266"/>
    </source>
</evidence>
<keyword evidence="4" id="KW-0808">Transferase</keyword>
<evidence type="ECO:0000256" key="2">
    <source>
        <dbReference type="ARBA" id="ARBA00006490"/>
    </source>
</evidence>
<evidence type="ECO:0000256" key="4">
    <source>
        <dbReference type="ARBA" id="ARBA00022679"/>
    </source>
</evidence>
<comment type="catalytic activity">
    <reaction evidence="9">
        <text>(sulfur carrier)-H + L-cysteine = (sulfur carrier)-SH + L-alanine</text>
        <dbReference type="Rhea" id="RHEA:43892"/>
        <dbReference type="Rhea" id="RHEA-COMP:14737"/>
        <dbReference type="Rhea" id="RHEA-COMP:14739"/>
        <dbReference type="ChEBI" id="CHEBI:29917"/>
        <dbReference type="ChEBI" id="CHEBI:35235"/>
        <dbReference type="ChEBI" id="CHEBI:57972"/>
        <dbReference type="ChEBI" id="CHEBI:64428"/>
        <dbReference type="EC" id="2.8.1.7"/>
    </reaction>
</comment>
<evidence type="ECO:0000256" key="1">
    <source>
        <dbReference type="ARBA" id="ARBA00001933"/>
    </source>
</evidence>
<dbReference type="GO" id="GO:0051536">
    <property type="term" value="F:iron-sulfur cluster binding"/>
    <property type="evidence" value="ECO:0007669"/>
    <property type="project" value="UniProtKB-KW"/>
</dbReference>
<name>A0A2H0WND1_9BACT</name>
<protein>
    <recommendedName>
        <fullName evidence="3">cysteine desulfurase</fullName>
        <ecNumber evidence="3">2.8.1.7</ecNumber>
    </recommendedName>
</protein>
<reference evidence="13" key="1">
    <citation type="submission" date="2017-09" db="EMBL/GenBank/DDBJ databases">
        <title>Depth-based differentiation of microbial function through sediment-hosted aquifers and enrichment of novel symbionts in the deep terrestrial subsurface.</title>
        <authorList>
            <person name="Probst A.J."/>
            <person name="Ladd B."/>
            <person name="Jarett J.K."/>
            <person name="Geller-Mcgrath D.E."/>
            <person name="Sieber C.M.K."/>
            <person name="Emerson J.B."/>
            <person name="Anantharaman K."/>
            <person name="Thomas B.C."/>
            <person name="Malmstrom R."/>
            <person name="Stieglmeier M."/>
            <person name="Klingl A."/>
            <person name="Woyke T."/>
            <person name="Ryan C.M."/>
            <person name="Banfield J.F."/>
        </authorList>
    </citation>
    <scope>NUCLEOTIDE SEQUENCE [LARGE SCALE GENOMIC DNA]</scope>
</reference>
<dbReference type="EC" id="2.8.1.7" evidence="3"/>
<dbReference type="InterPro" id="IPR016454">
    <property type="entry name" value="Cysteine_dSase"/>
</dbReference>
<evidence type="ECO:0000256" key="9">
    <source>
        <dbReference type="ARBA" id="ARBA00050776"/>
    </source>
</evidence>
<sequence length="398" mass="43103">MKVYLDNAATTKVADEVFRAMRPYFLTVFGNASEPHDWGQQARRAINQSRQTLATFLGAKPQEIIFTSCATESINLSHKGLIESTKYQVPSTKRPHIITTQIEHKAVLEACKHLEKLGWATVTYLPVDKTGLVSVKEVAAAIKPETVLVSVMYVNNEVGTIEPIAEIGKLIKRLNVSRLSSHLSRIYFHTDATQGIQYLDCQVERLGVDLLSLTGHKFGAPKGIGALYVRAGTPLVRQLDGGGQEAGRRAGTENVPYIVGLGKAVELVEQNKEQRAKNIEELRDKLIDGVLKTPGIELTGHLKLRAPHIASFTVAGAEGEAILLLLSDKGVAVSSGSACTSGTLEPSHVLTAMGIPPEIAHGSLRFSLGKATTAAEIDYVIKIFPGIISHLRHMAPKL</sequence>
<dbReference type="PANTHER" id="PTHR11601">
    <property type="entry name" value="CYSTEINE DESULFURYLASE FAMILY MEMBER"/>
    <property type="match status" value="1"/>
</dbReference>
<dbReference type="Pfam" id="PF00266">
    <property type="entry name" value="Aminotran_5"/>
    <property type="match status" value="1"/>
</dbReference>
<evidence type="ECO:0000256" key="3">
    <source>
        <dbReference type="ARBA" id="ARBA00012239"/>
    </source>
</evidence>
<keyword evidence="8" id="KW-0411">Iron-sulfur</keyword>
<dbReference type="InterPro" id="IPR015424">
    <property type="entry name" value="PyrdxlP-dep_Trfase"/>
</dbReference>
<comment type="caution">
    <text evidence="12">The sequence shown here is derived from an EMBL/GenBank/DDBJ whole genome shotgun (WGS) entry which is preliminary data.</text>
</comment>
<organism evidence="12 13">
    <name type="scientific">Candidatus Shapirobacteria bacterium CG09_land_8_20_14_0_10_47_13</name>
    <dbReference type="NCBI Taxonomy" id="1974481"/>
    <lineage>
        <taxon>Bacteria</taxon>
        <taxon>Candidatus Shapironibacteriota</taxon>
    </lineage>
</organism>
<dbReference type="InterPro" id="IPR015421">
    <property type="entry name" value="PyrdxlP-dep_Trfase_major"/>
</dbReference>
<keyword evidence="6" id="KW-0663">Pyridoxal phosphate</keyword>
<evidence type="ECO:0000256" key="6">
    <source>
        <dbReference type="ARBA" id="ARBA00022898"/>
    </source>
</evidence>
<dbReference type="Proteomes" id="UP000230033">
    <property type="component" value="Unassembled WGS sequence"/>
</dbReference>
<dbReference type="PANTHER" id="PTHR11601:SF34">
    <property type="entry name" value="CYSTEINE DESULFURASE"/>
    <property type="match status" value="1"/>
</dbReference>
<evidence type="ECO:0000313" key="13">
    <source>
        <dbReference type="Proteomes" id="UP000230033"/>
    </source>
</evidence>
<evidence type="ECO:0000256" key="10">
    <source>
        <dbReference type="RuleBase" id="RU004504"/>
    </source>
</evidence>
<comment type="cofactor">
    <cofactor evidence="1 10">
        <name>pyridoxal 5'-phosphate</name>
        <dbReference type="ChEBI" id="CHEBI:597326"/>
    </cofactor>
</comment>
<dbReference type="GO" id="GO:0046872">
    <property type="term" value="F:metal ion binding"/>
    <property type="evidence" value="ECO:0007669"/>
    <property type="project" value="UniProtKB-KW"/>
</dbReference>
<dbReference type="PIRSF" id="PIRSF005572">
    <property type="entry name" value="NifS"/>
    <property type="match status" value="1"/>
</dbReference>
<evidence type="ECO:0000256" key="7">
    <source>
        <dbReference type="ARBA" id="ARBA00023004"/>
    </source>
</evidence>
<evidence type="ECO:0000313" key="12">
    <source>
        <dbReference type="EMBL" id="PIS14137.1"/>
    </source>
</evidence>
<dbReference type="Gene3D" id="1.10.260.50">
    <property type="match status" value="1"/>
</dbReference>
<dbReference type="SUPFAM" id="SSF53383">
    <property type="entry name" value="PLP-dependent transferases"/>
    <property type="match status" value="1"/>
</dbReference>
<dbReference type="AlphaFoldDB" id="A0A2H0WND1"/>